<dbReference type="SUPFAM" id="SSF54637">
    <property type="entry name" value="Thioesterase/thiol ester dehydrase-isomerase"/>
    <property type="match status" value="1"/>
</dbReference>
<dbReference type="InterPro" id="IPR029069">
    <property type="entry name" value="HotDog_dom_sf"/>
</dbReference>
<protein>
    <submittedName>
        <fullName evidence="1">Acyl-CoA thioesterase FadM</fullName>
    </submittedName>
</protein>
<dbReference type="Pfam" id="PF13279">
    <property type="entry name" value="4HBT_2"/>
    <property type="match status" value="1"/>
</dbReference>
<dbReference type="RefSeq" id="WP_167736953.1">
    <property type="nucleotide sequence ID" value="NZ_BMLA01000004.1"/>
</dbReference>
<dbReference type="Proteomes" id="UP000560081">
    <property type="component" value="Unassembled WGS sequence"/>
</dbReference>
<proteinExistence type="predicted"/>
<reference evidence="1 2" key="1">
    <citation type="submission" date="2020-08" db="EMBL/GenBank/DDBJ databases">
        <title>Sequencing the genomes of 1000 actinobacteria strains.</title>
        <authorList>
            <person name="Klenk H.-P."/>
        </authorList>
    </citation>
    <scope>NUCLEOTIDE SEQUENCE [LARGE SCALE GENOMIC DNA]</scope>
    <source>
        <strain evidence="1 2">DSM 19079</strain>
    </source>
</reference>
<dbReference type="Gene3D" id="3.10.129.10">
    <property type="entry name" value="Hotdog Thioesterase"/>
    <property type="match status" value="1"/>
</dbReference>
<dbReference type="AlphaFoldDB" id="A0A7W7PCQ2"/>
<accession>A0A7W7PCQ2</accession>
<dbReference type="CDD" id="cd00586">
    <property type="entry name" value="4HBT"/>
    <property type="match status" value="1"/>
</dbReference>
<evidence type="ECO:0000313" key="2">
    <source>
        <dbReference type="Proteomes" id="UP000560081"/>
    </source>
</evidence>
<keyword evidence="2" id="KW-1185">Reference proteome</keyword>
<sequence length="84" mass="9167">MSGGVFECPVPVRWSDQDANGHVNNARVVTLLEEIRIAAYLVWLDSTPDSGLPRVVRTLTVDFRRAVHRPGVTAAARPTTAPTD</sequence>
<gene>
    <name evidence="1" type="ORF">BJ976_002171</name>
</gene>
<dbReference type="EMBL" id="JACHMC010000001">
    <property type="protein sequence ID" value="MBB4883820.1"/>
    <property type="molecule type" value="Genomic_DNA"/>
</dbReference>
<name>A0A7W7PCQ2_9MICC</name>
<organism evidence="1 2">
    <name type="scientific">Micrococcus flavus</name>
    <dbReference type="NCBI Taxonomy" id="384602"/>
    <lineage>
        <taxon>Bacteria</taxon>
        <taxon>Bacillati</taxon>
        <taxon>Actinomycetota</taxon>
        <taxon>Actinomycetes</taxon>
        <taxon>Micrococcales</taxon>
        <taxon>Micrococcaceae</taxon>
        <taxon>Micrococcus</taxon>
    </lineage>
</organism>
<evidence type="ECO:0000313" key="1">
    <source>
        <dbReference type="EMBL" id="MBB4883820.1"/>
    </source>
</evidence>
<comment type="caution">
    <text evidence="1">The sequence shown here is derived from an EMBL/GenBank/DDBJ whole genome shotgun (WGS) entry which is preliminary data.</text>
</comment>